<name>A0A174F3Y1_9CLOT</name>
<protein>
    <submittedName>
        <fullName evidence="1">Uncharacterized protein</fullName>
    </submittedName>
</protein>
<reference evidence="1 2" key="1">
    <citation type="submission" date="2015-09" db="EMBL/GenBank/DDBJ databases">
        <authorList>
            <consortium name="Pathogen Informatics"/>
        </authorList>
    </citation>
    <scope>NUCLEOTIDE SEQUENCE [LARGE SCALE GENOMIC DNA]</scope>
    <source>
        <strain evidence="1 2">2789STDY5834855</strain>
    </source>
</reference>
<evidence type="ECO:0000313" key="1">
    <source>
        <dbReference type="EMBL" id="CUO42885.1"/>
    </source>
</evidence>
<dbReference type="AlphaFoldDB" id="A0A174F3Y1"/>
<dbReference type="EMBL" id="CYZV01000024">
    <property type="protein sequence ID" value="CUO42885.1"/>
    <property type="molecule type" value="Genomic_DNA"/>
</dbReference>
<gene>
    <name evidence="1" type="ORF">ERS852470_02317</name>
</gene>
<accession>A0A174F3Y1</accession>
<sequence length="119" mass="13724">MFGTKKKKVSEKELRAIAWEEFKKEMLPKILEEAKTPGTYPTKINVARTGEGYFVQVGKTTAEATQFINSIVCHRCQVMNISTKADKSLLDQYIVTYWYIDGEAKIYNEIYNRVKSENS</sequence>
<dbReference type="RefSeq" id="WP_055277027.1">
    <property type="nucleotide sequence ID" value="NZ_CYZV01000024.1"/>
</dbReference>
<dbReference type="Proteomes" id="UP000095558">
    <property type="component" value="Unassembled WGS sequence"/>
</dbReference>
<organism evidence="1 2">
    <name type="scientific">Clostridium disporicum</name>
    <dbReference type="NCBI Taxonomy" id="84024"/>
    <lineage>
        <taxon>Bacteria</taxon>
        <taxon>Bacillati</taxon>
        <taxon>Bacillota</taxon>
        <taxon>Clostridia</taxon>
        <taxon>Eubacteriales</taxon>
        <taxon>Clostridiaceae</taxon>
        <taxon>Clostridium</taxon>
    </lineage>
</organism>
<evidence type="ECO:0000313" key="2">
    <source>
        <dbReference type="Proteomes" id="UP000095558"/>
    </source>
</evidence>
<proteinExistence type="predicted"/>